<accession>A0A0A9BRC8</accession>
<reference evidence="1" key="1">
    <citation type="submission" date="2014-09" db="EMBL/GenBank/DDBJ databases">
        <authorList>
            <person name="Magalhaes I.L.F."/>
            <person name="Oliveira U."/>
            <person name="Santos F.R."/>
            <person name="Vidigal T.H.D.A."/>
            <person name="Brescovit A.D."/>
            <person name="Santos A.J."/>
        </authorList>
    </citation>
    <scope>NUCLEOTIDE SEQUENCE</scope>
    <source>
        <tissue evidence="1">Shoot tissue taken approximately 20 cm above the soil surface</tissue>
    </source>
</reference>
<proteinExistence type="predicted"/>
<dbReference type="AlphaFoldDB" id="A0A0A9BRC8"/>
<reference evidence="1" key="2">
    <citation type="journal article" date="2015" name="Data Brief">
        <title>Shoot transcriptome of the giant reed, Arundo donax.</title>
        <authorList>
            <person name="Barrero R.A."/>
            <person name="Guerrero F.D."/>
            <person name="Moolhuijzen P."/>
            <person name="Goolsby J.A."/>
            <person name="Tidwell J."/>
            <person name="Bellgard S.E."/>
            <person name="Bellgard M.I."/>
        </authorList>
    </citation>
    <scope>NUCLEOTIDE SEQUENCE</scope>
    <source>
        <tissue evidence="1">Shoot tissue taken approximately 20 cm above the soil surface</tissue>
    </source>
</reference>
<protein>
    <submittedName>
        <fullName evidence="1">Uncharacterized protein</fullName>
    </submittedName>
</protein>
<evidence type="ECO:0000313" key="1">
    <source>
        <dbReference type="EMBL" id="JAD64658.1"/>
    </source>
</evidence>
<name>A0A0A9BRC8_ARUDO</name>
<organism evidence="1">
    <name type="scientific">Arundo donax</name>
    <name type="common">Giant reed</name>
    <name type="synonym">Donax arundinaceus</name>
    <dbReference type="NCBI Taxonomy" id="35708"/>
    <lineage>
        <taxon>Eukaryota</taxon>
        <taxon>Viridiplantae</taxon>
        <taxon>Streptophyta</taxon>
        <taxon>Embryophyta</taxon>
        <taxon>Tracheophyta</taxon>
        <taxon>Spermatophyta</taxon>
        <taxon>Magnoliopsida</taxon>
        <taxon>Liliopsida</taxon>
        <taxon>Poales</taxon>
        <taxon>Poaceae</taxon>
        <taxon>PACMAD clade</taxon>
        <taxon>Arundinoideae</taxon>
        <taxon>Arundineae</taxon>
        <taxon>Arundo</taxon>
    </lineage>
</organism>
<sequence length="34" mass="4086">MVGRLHIDLVPMQRLQLRLLLSGPGWHARRRRRP</sequence>
<dbReference type="EMBL" id="GBRH01233237">
    <property type="protein sequence ID" value="JAD64658.1"/>
    <property type="molecule type" value="Transcribed_RNA"/>
</dbReference>